<sequence length="68" mass="7857">MQAVKPNHYNRQSLWCCDGWSCCLVFTTTLSRISQELNFEQTFDLPAAVKCKAKEARKEKYSLPEILS</sequence>
<proteinExistence type="predicted"/>
<organism evidence="1">
    <name type="scientific">Mesocestoides corti</name>
    <name type="common">Flatworm</name>
    <dbReference type="NCBI Taxonomy" id="53468"/>
    <lineage>
        <taxon>Eukaryota</taxon>
        <taxon>Metazoa</taxon>
        <taxon>Spiralia</taxon>
        <taxon>Lophotrochozoa</taxon>
        <taxon>Platyhelminthes</taxon>
        <taxon>Cestoda</taxon>
        <taxon>Eucestoda</taxon>
        <taxon>Cyclophyllidea</taxon>
        <taxon>Mesocestoididae</taxon>
        <taxon>Mesocestoides</taxon>
    </lineage>
</organism>
<dbReference type="WBParaSite" id="MCU_011372-RA">
    <property type="protein sequence ID" value="MCU_011372-RA"/>
    <property type="gene ID" value="MCU_011372"/>
</dbReference>
<evidence type="ECO:0000313" key="1">
    <source>
        <dbReference type="WBParaSite" id="MCU_011372-RA"/>
    </source>
</evidence>
<accession>A0A5K3FTJ2</accession>
<reference evidence="1" key="1">
    <citation type="submission" date="2019-11" db="UniProtKB">
        <authorList>
            <consortium name="WormBaseParasite"/>
        </authorList>
    </citation>
    <scope>IDENTIFICATION</scope>
</reference>
<dbReference type="AlphaFoldDB" id="A0A5K3FTJ2"/>
<protein>
    <submittedName>
        <fullName evidence="1">Transposase</fullName>
    </submittedName>
</protein>
<name>A0A5K3FTJ2_MESCO</name>